<proteinExistence type="predicted"/>
<dbReference type="EMBL" id="SRLO01002041">
    <property type="protein sequence ID" value="TNN34105.1"/>
    <property type="molecule type" value="Genomic_DNA"/>
</dbReference>
<dbReference type="Proteomes" id="UP000314294">
    <property type="component" value="Unassembled WGS sequence"/>
</dbReference>
<evidence type="ECO:0000256" key="1">
    <source>
        <dbReference type="SAM" id="Phobius"/>
    </source>
</evidence>
<gene>
    <name evidence="2" type="ORF">EYF80_055735</name>
</gene>
<feature type="transmembrane region" description="Helical" evidence="1">
    <location>
        <begin position="61"/>
        <end position="85"/>
    </location>
</feature>
<protein>
    <submittedName>
        <fullName evidence="2">Uncharacterized protein</fullName>
    </submittedName>
</protein>
<keyword evidence="1" id="KW-0812">Transmembrane</keyword>
<keyword evidence="1" id="KW-1133">Transmembrane helix</keyword>
<evidence type="ECO:0000313" key="3">
    <source>
        <dbReference type="Proteomes" id="UP000314294"/>
    </source>
</evidence>
<evidence type="ECO:0000313" key="2">
    <source>
        <dbReference type="EMBL" id="TNN34105.1"/>
    </source>
</evidence>
<name>A0A4Z2EYZ3_9TELE</name>
<accession>A0A4Z2EYZ3</accession>
<keyword evidence="1" id="KW-0472">Membrane</keyword>
<keyword evidence="3" id="KW-1185">Reference proteome</keyword>
<dbReference type="AlphaFoldDB" id="A0A4Z2EYZ3"/>
<organism evidence="2 3">
    <name type="scientific">Liparis tanakae</name>
    <name type="common">Tanaka's snailfish</name>
    <dbReference type="NCBI Taxonomy" id="230148"/>
    <lineage>
        <taxon>Eukaryota</taxon>
        <taxon>Metazoa</taxon>
        <taxon>Chordata</taxon>
        <taxon>Craniata</taxon>
        <taxon>Vertebrata</taxon>
        <taxon>Euteleostomi</taxon>
        <taxon>Actinopterygii</taxon>
        <taxon>Neopterygii</taxon>
        <taxon>Teleostei</taxon>
        <taxon>Neoteleostei</taxon>
        <taxon>Acanthomorphata</taxon>
        <taxon>Eupercaria</taxon>
        <taxon>Perciformes</taxon>
        <taxon>Cottioidei</taxon>
        <taxon>Cottales</taxon>
        <taxon>Liparidae</taxon>
        <taxon>Liparis</taxon>
    </lineage>
</organism>
<reference evidence="2 3" key="1">
    <citation type="submission" date="2019-03" db="EMBL/GenBank/DDBJ databases">
        <title>First draft genome of Liparis tanakae, snailfish: a comprehensive survey of snailfish specific genes.</title>
        <authorList>
            <person name="Kim W."/>
            <person name="Song I."/>
            <person name="Jeong J.-H."/>
            <person name="Kim D."/>
            <person name="Kim S."/>
            <person name="Ryu S."/>
            <person name="Song J.Y."/>
            <person name="Lee S.K."/>
        </authorList>
    </citation>
    <scope>NUCLEOTIDE SEQUENCE [LARGE SCALE GENOMIC DNA]</scope>
    <source>
        <tissue evidence="2">Muscle</tissue>
    </source>
</reference>
<comment type="caution">
    <text evidence="2">The sequence shown here is derived from an EMBL/GenBank/DDBJ whole genome shotgun (WGS) entry which is preliminary data.</text>
</comment>
<sequence length="102" mass="11504">MNEVLQEIRSEIVLHSALHSHLDLLDMGPQPEAPVIMSPFDSLVVRIQSESNWKRTFVQRALLYLEVGAVGVNCVAVWTLSPFWLRPWFRPSGPGLDPQALV</sequence>